<dbReference type="Proteomes" id="UP000269774">
    <property type="component" value="Unassembled WGS sequence"/>
</dbReference>
<accession>A0A3M2HME2</accession>
<keyword evidence="1" id="KW-0812">Transmembrane</keyword>
<proteinExistence type="predicted"/>
<keyword evidence="1" id="KW-0472">Membrane</keyword>
<keyword evidence="1" id="KW-1133">Transmembrane helix</keyword>
<dbReference type="InterPro" id="IPR025588">
    <property type="entry name" value="YcxB-like_C"/>
</dbReference>
<reference evidence="3 4" key="1">
    <citation type="submission" date="2018-10" db="EMBL/GenBank/DDBJ databases">
        <title>Pseudomonas zhaodongensis NEAU-ST5-21(T) genome.</title>
        <authorList>
            <person name="Peng J."/>
            <person name="Liu Z.-P."/>
        </authorList>
    </citation>
    <scope>NUCLEOTIDE SEQUENCE [LARGE SCALE GENOMIC DNA]</scope>
    <source>
        <strain evidence="3 4">NEAU-ST5-21</strain>
    </source>
</reference>
<feature type="transmembrane region" description="Helical" evidence="1">
    <location>
        <begin position="55"/>
        <end position="75"/>
    </location>
</feature>
<evidence type="ECO:0000313" key="3">
    <source>
        <dbReference type="EMBL" id="RMH87447.1"/>
    </source>
</evidence>
<name>A0A3M2HME2_9GAMM</name>
<evidence type="ECO:0000313" key="4">
    <source>
        <dbReference type="Proteomes" id="UP000269774"/>
    </source>
</evidence>
<feature type="transmembrane region" description="Helical" evidence="1">
    <location>
        <begin position="25"/>
        <end position="43"/>
    </location>
</feature>
<protein>
    <submittedName>
        <fullName evidence="3">YcxB family protein</fullName>
    </submittedName>
</protein>
<dbReference type="OrthoDB" id="6900247at2"/>
<dbReference type="AlphaFoldDB" id="A0A3M2HME2"/>
<keyword evidence="4" id="KW-1185">Reference proteome</keyword>
<sequence>MKVTTNIGKLDLIKFNLSVLPKMRSTYITILVIASLTFIYITWSKGLPENSRELVIHLVSSAIGGLLGMFFGIVFNMTTILLMSSAKNGVLGEHTYTLLPEGLIETTSANESLNKWHGVVSVKPAGSYLLIQVAACLFHVIPKRSFDSSEQFEEFTSQAIAHWQQAHNTANNQAQPS</sequence>
<evidence type="ECO:0000256" key="1">
    <source>
        <dbReference type="SAM" id="Phobius"/>
    </source>
</evidence>
<dbReference type="RefSeq" id="WP_122169015.1">
    <property type="nucleotide sequence ID" value="NZ_JAMOIB010000028.1"/>
</dbReference>
<gene>
    <name evidence="3" type="ORF">EA797_21530</name>
</gene>
<dbReference type="EMBL" id="RFFM01000014">
    <property type="protein sequence ID" value="RMH87447.1"/>
    <property type="molecule type" value="Genomic_DNA"/>
</dbReference>
<organism evidence="3 4">
    <name type="scientific">Stutzerimonas zhaodongensis</name>
    <dbReference type="NCBI Taxonomy" id="1176257"/>
    <lineage>
        <taxon>Bacteria</taxon>
        <taxon>Pseudomonadati</taxon>
        <taxon>Pseudomonadota</taxon>
        <taxon>Gammaproteobacteria</taxon>
        <taxon>Pseudomonadales</taxon>
        <taxon>Pseudomonadaceae</taxon>
        <taxon>Stutzerimonas</taxon>
    </lineage>
</organism>
<comment type="caution">
    <text evidence="3">The sequence shown here is derived from an EMBL/GenBank/DDBJ whole genome shotgun (WGS) entry which is preliminary data.</text>
</comment>
<evidence type="ECO:0000259" key="2">
    <source>
        <dbReference type="Pfam" id="PF14317"/>
    </source>
</evidence>
<dbReference type="Pfam" id="PF14317">
    <property type="entry name" value="YcxB"/>
    <property type="match status" value="1"/>
</dbReference>
<feature type="domain" description="YcxB-like C-terminal" evidence="2">
    <location>
        <begin position="99"/>
        <end position="156"/>
    </location>
</feature>